<evidence type="ECO:0000256" key="1">
    <source>
        <dbReference type="ARBA" id="ARBA00002190"/>
    </source>
</evidence>
<dbReference type="AlphaFoldDB" id="A0A498QN89"/>
<keyword evidence="9" id="KW-1185">Reference proteome</keyword>
<dbReference type="NCBIfam" id="NF033543">
    <property type="entry name" value="transpos_IS256"/>
    <property type="match status" value="1"/>
</dbReference>
<name>A0A498QN89_9MYCO</name>
<dbReference type="Pfam" id="PF00872">
    <property type="entry name" value="Transposase_mut"/>
    <property type="match status" value="1"/>
</dbReference>
<reference evidence="7 9" key="1">
    <citation type="submission" date="2018-09" db="EMBL/GenBank/DDBJ databases">
        <authorList>
            <person name="Tagini F."/>
        </authorList>
    </citation>
    <scope>NUCLEOTIDE SEQUENCE [LARGE SCALE GENOMIC DNA]</scope>
    <source>
        <strain evidence="7 9">MK142</strain>
    </source>
</reference>
<dbReference type="Proteomes" id="UP000268285">
    <property type="component" value="Unassembled WGS sequence"/>
</dbReference>
<gene>
    <name evidence="7" type="ORF">LAUMK142_01697</name>
    <name evidence="8" type="ORF">LAUMK142_03763</name>
</gene>
<comment type="similarity">
    <text evidence="2 6">Belongs to the transposase mutator family.</text>
</comment>
<evidence type="ECO:0000256" key="2">
    <source>
        <dbReference type="ARBA" id="ARBA00010961"/>
    </source>
</evidence>
<comment type="function">
    <text evidence="1 6">Required for the transposition of the insertion element.</text>
</comment>
<evidence type="ECO:0000256" key="5">
    <source>
        <dbReference type="ARBA" id="ARBA00023172"/>
    </source>
</evidence>
<organism evidence="7 9">
    <name type="scientific">Mycobacterium pseudokansasii</name>
    <dbReference type="NCBI Taxonomy" id="2341080"/>
    <lineage>
        <taxon>Bacteria</taxon>
        <taxon>Bacillati</taxon>
        <taxon>Actinomycetota</taxon>
        <taxon>Actinomycetes</taxon>
        <taxon>Mycobacteriales</taxon>
        <taxon>Mycobacteriaceae</taxon>
        <taxon>Mycobacterium</taxon>
    </lineage>
</organism>
<proteinExistence type="inferred from homology"/>
<keyword evidence="3 6" id="KW-0815">Transposition</keyword>
<dbReference type="GO" id="GO:0003677">
    <property type="term" value="F:DNA binding"/>
    <property type="evidence" value="ECO:0007669"/>
    <property type="project" value="UniProtKB-UniRule"/>
</dbReference>
<dbReference type="InterPro" id="IPR001207">
    <property type="entry name" value="Transposase_mutator"/>
</dbReference>
<protein>
    <recommendedName>
        <fullName evidence="6">Mutator family transposase</fullName>
    </recommendedName>
</protein>
<dbReference type="GO" id="GO:0006313">
    <property type="term" value="P:DNA transposition"/>
    <property type="evidence" value="ECO:0007669"/>
    <property type="project" value="UniProtKB-UniRule"/>
</dbReference>
<evidence type="ECO:0000256" key="6">
    <source>
        <dbReference type="RuleBase" id="RU365089"/>
    </source>
</evidence>
<evidence type="ECO:0000256" key="3">
    <source>
        <dbReference type="ARBA" id="ARBA00022578"/>
    </source>
</evidence>
<evidence type="ECO:0000313" key="9">
    <source>
        <dbReference type="Proteomes" id="UP000268285"/>
    </source>
</evidence>
<evidence type="ECO:0000313" key="7">
    <source>
        <dbReference type="EMBL" id="VBA49062.1"/>
    </source>
</evidence>
<keyword evidence="4 6" id="KW-0238">DNA-binding</keyword>
<keyword evidence="5 6" id="KW-0233">DNA recombination</keyword>
<dbReference type="PANTHER" id="PTHR33217:SF7">
    <property type="entry name" value="TRANSPOSASE FOR INSERTION SEQUENCE ELEMENT IS1081"/>
    <property type="match status" value="1"/>
</dbReference>
<evidence type="ECO:0000313" key="8">
    <source>
        <dbReference type="EMBL" id="VBA52909.1"/>
    </source>
</evidence>
<keyword evidence="6" id="KW-0814">Transposable element</keyword>
<evidence type="ECO:0000256" key="4">
    <source>
        <dbReference type="ARBA" id="ARBA00023125"/>
    </source>
</evidence>
<dbReference type="EMBL" id="UPHU01000001">
    <property type="protein sequence ID" value="VBA49062.1"/>
    <property type="molecule type" value="Genomic_DNA"/>
</dbReference>
<dbReference type="PANTHER" id="PTHR33217">
    <property type="entry name" value="TRANSPOSASE FOR INSERTION SEQUENCE ELEMENT IS1081"/>
    <property type="match status" value="1"/>
</dbReference>
<dbReference type="GO" id="GO:0004803">
    <property type="term" value="F:transposase activity"/>
    <property type="evidence" value="ECO:0007669"/>
    <property type="project" value="UniProtKB-UniRule"/>
</dbReference>
<dbReference type="EMBL" id="UPHU01000001">
    <property type="protein sequence ID" value="VBA52909.1"/>
    <property type="molecule type" value="Genomic_DNA"/>
</dbReference>
<accession>A0A498QN89</accession>
<sequence length="450" mass="47847">MVGVGRSAKNTNCKGTTTVKKTNQNLAVDATAPAIPEHVSVAMAEIAENMQEGLLALAVGAGLQVMQMLMEADVTALAGPKGRHDAARTAVRHGRERGSVTLGGRRVPVTRPRVRAADGAGELPVASYELFSSTEILGKMAMEKMLAGLSTRRYPVGLEPVGQQVTETSSATSKSAVSRRFVAMTETALAELLAADLSGLDLVALMIDGVHFAESCCVVALGIGIDGVKHPLALVEGSTENATLVTGLLVDLRERGLDVTRPMLVGLDGSKALRKAVVDVLDHPVIQRCQLHKIRNVKDHLPQRLRSTAGRRMTDAYHADSALEAEAALLALAAELDRTHPGAAASLREGLDETLTVLRLGVPPTLARTLRSTNCIESMISVCREHAGNVKRWRDGQMALRWCAAGMVEAGKQFRRVNGHLHLPALRTALEHEAAKHVGPVAHNDQVSAA</sequence>